<dbReference type="Pfam" id="PF04934">
    <property type="entry name" value="Med6"/>
    <property type="match status" value="1"/>
</dbReference>
<dbReference type="Pfam" id="PF05041">
    <property type="entry name" value="Pecanex_C"/>
    <property type="match status" value="1"/>
</dbReference>
<dbReference type="PRINTS" id="PR00776">
    <property type="entry name" value="HEMOGLOBNASE"/>
</dbReference>
<evidence type="ECO:0000256" key="23">
    <source>
        <dbReference type="SAM" id="MobiDB-lite"/>
    </source>
</evidence>
<comment type="caution">
    <text evidence="22">Lacks conserved residue(s) required for the propagation of feature annotation.</text>
</comment>
<feature type="region of interest" description="Disordered" evidence="23">
    <location>
        <begin position="894"/>
        <end position="913"/>
    </location>
</feature>
<feature type="compositionally biased region" description="Low complexity" evidence="23">
    <location>
        <begin position="845"/>
        <end position="854"/>
    </location>
</feature>
<evidence type="ECO:0000256" key="12">
    <source>
        <dbReference type="ARBA" id="ARBA00022989"/>
    </source>
</evidence>
<evidence type="ECO:0000256" key="2">
    <source>
        <dbReference type="ARBA" id="ARBA00004123"/>
    </source>
</evidence>
<evidence type="ECO:0000256" key="20">
    <source>
        <dbReference type="ARBA" id="ARBA00046668"/>
    </source>
</evidence>
<feature type="transmembrane region" description="Helical" evidence="22">
    <location>
        <begin position="1404"/>
        <end position="1424"/>
    </location>
</feature>
<dbReference type="Proteomes" id="UP001497482">
    <property type="component" value="Chromosome 12"/>
</dbReference>
<feature type="region of interest" description="Disordered" evidence="23">
    <location>
        <begin position="551"/>
        <end position="691"/>
    </location>
</feature>
<evidence type="ECO:0000256" key="7">
    <source>
        <dbReference type="ARBA" id="ARBA00022670"/>
    </source>
</evidence>
<keyword evidence="13" id="KW-0805">Transcription regulation</keyword>
<evidence type="ECO:0000256" key="11">
    <source>
        <dbReference type="ARBA" id="ARBA00022807"/>
    </source>
</evidence>
<evidence type="ECO:0000256" key="17">
    <source>
        <dbReference type="ARBA" id="ARBA00023242"/>
    </source>
</evidence>
<dbReference type="PIRSF" id="PIRSF019663">
    <property type="entry name" value="Legumain"/>
    <property type="match status" value="1"/>
</dbReference>
<feature type="domain" description="Legumain prodomain" evidence="25">
    <location>
        <begin position="2885"/>
        <end position="2980"/>
    </location>
</feature>
<dbReference type="GO" id="GO:0005654">
    <property type="term" value="C:nucleoplasm"/>
    <property type="evidence" value="ECO:0007669"/>
    <property type="project" value="UniProtKB-ARBA"/>
</dbReference>
<comment type="subunit">
    <text evidence="20">Homodimer before autocatalytic removal of the propeptide. Monomer after autocatalytic processing. May interact with integrins.</text>
</comment>
<feature type="transmembrane region" description="Helical" evidence="22">
    <location>
        <begin position="1368"/>
        <end position="1392"/>
    </location>
</feature>
<dbReference type="EMBL" id="OZ035834">
    <property type="protein sequence ID" value="CAL1575503.1"/>
    <property type="molecule type" value="Genomic_DNA"/>
</dbReference>
<feature type="transmembrane region" description="Helical" evidence="22">
    <location>
        <begin position="1478"/>
        <end position="1500"/>
    </location>
</feature>
<evidence type="ECO:0000256" key="13">
    <source>
        <dbReference type="ARBA" id="ARBA00023015"/>
    </source>
</evidence>
<evidence type="ECO:0000256" key="15">
    <source>
        <dbReference type="ARBA" id="ARBA00023159"/>
    </source>
</evidence>
<evidence type="ECO:0000256" key="1">
    <source>
        <dbReference type="ARBA" id="ARBA00000810"/>
    </source>
</evidence>
<comment type="function">
    <text evidence="18">Component of the Mediator complex, a coactivator involved in the regulated transcription of nearly all RNA polymerase II-dependent genes. Mediator functions as a bridge to convey information from gene-specific regulatory proteins to the basal RNA polymerase II transcription machinery. Mediator is recruited to promoters by direct interactions with regulatory proteins and serves as a scaffold for the assembly of a functional preinitiation complex with RNA polymerase II and the general transcription factors.</text>
</comment>
<comment type="subcellular location">
    <subcellularLocation>
        <location evidence="3 22">Membrane</location>
        <topology evidence="3 22">Multi-pass membrane protein</topology>
    </subcellularLocation>
    <subcellularLocation>
        <location evidence="2">Nucleus</location>
    </subcellularLocation>
</comment>
<evidence type="ECO:0000256" key="16">
    <source>
        <dbReference type="ARBA" id="ARBA00023163"/>
    </source>
</evidence>
<dbReference type="PIRSF" id="PIRSF500139">
    <property type="entry name" value="AE"/>
    <property type="match status" value="1"/>
</dbReference>
<evidence type="ECO:0000256" key="14">
    <source>
        <dbReference type="ARBA" id="ARBA00023136"/>
    </source>
</evidence>
<dbReference type="PANTHER" id="PTHR12372">
    <property type="entry name" value="PECANEX"/>
    <property type="match status" value="1"/>
</dbReference>
<dbReference type="GO" id="GO:0003712">
    <property type="term" value="F:transcription coregulator activity"/>
    <property type="evidence" value="ECO:0007669"/>
    <property type="project" value="InterPro"/>
</dbReference>
<evidence type="ECO:0000313" key="27">
    <source>
        <dbReference type="Proteomes" id="UP001497482"/>
    </source>
</evidence>
<keyword evidence="9" id="KW-0732">Signal</keyword>
<dbReference type="PANTHER" id="PTHR12372:SF2">
    <property type="entry name" value="PECANEX-LIKE PROTEIN 1"/>
    <property type="match status" value="1"/>
</dbReference>
<gene>
    <name evidence="26" type="ORF">KC01_LOCUS7069</name>
</gene>
<dbReference type="GO" id="GO:0016020">
    <property type="term" value="C:membrane"/>
    <property type="evidence" value="ECO:0007669"/>
    <property type="project" value="UniProtKB-SubCell"/>
</dbReference>
<dbReference type="InterPro" id="IPR007018">
    <property type="entry name" value="Mediator_Med6"/>
</dbReference>
<feature type="compositionally biased region" description="Low complexity" evidence="23">
    <location>
        <begin position="607"/>
        <end position="625"/>
    </location>
</feature>
<keyword evidence="11" id="KW-0788">Thiol protease</keyword>
<evidence type="ECO:0000259" key="25">
    <source>
        <dbReference type="Pfam" id="PF20985"/>
    </source>
</evidence>
<feature type="compositionally biased region" description="Basic residues" evidence="23">
    <location>
        <begin position="753"/>
        <end position="763"/>
    </location>
</feature>
<evidence type="ECO:0000256" key="6">
    <source>
        <dbReference type="ARBA" id="ARBA00010170"/>
    </source>
</evidence>
<name>A0AAV2JD05_KNICA</name>
<keyword evidence="16" id="KW-0804">Transcription</keyword>
<feature type="region of interest" description="Disordered" evidence="23">
    <location>
        <begin position="309"/>
        <end position="348"/>
    </location>
</feature>
<feature type="compositionally biased region" description="Low complexity" evidence="23">
    <location>
        <begin position="2373"/>
        <end position="2388"/>
    </location>
</feature>
<evidence type="ECO:0000256" key="3">
    <source>
        <dbReference type="ARBA" id="ARBA00004141"/>
    </source>
</evidence>
<feature type="active site" evidence="21">
    <location>
        <position position="2697"/>
    </location>
</feature>
<feature type="transmembrane region" description="Helical" evidence="22">
    <location>
        <begin position="273"/>
        <end position="291"/>
    </location>
</feature>
<dbReference type="InterPro" id="IPR046427">
    <property type="entry name" value="Legumain_prodom_sf"/>
</dbReference>
<comment type="similarity">
    <text evidence="6 22">Belongs to the pecanex family.</text>
</comment>
<evidence type="ECO:0000256" key="22">
    <source>
        <dbReference type="RuleBase" id="RU367089"/>
    </source>
</evidence>
<feature type="compositionally biased region" description="Polar residues" evidence="23">
    <location>
        <begin position="672"/>
        <end position="683"/>
    </location>
</feature>
<comment type="catalytic activity">
    <reaction evidence="1">
        <text>Hydrolysis of proteins and small molecule substrates at -Asn-|-Xaa- bonds.</text>
        <dbReference type="EC" id="3.4.22.34"/>
    </reaction>
</comment>
<evidence type="ECO:0000259" key="24">
    <source>
        <dbReference type="Pfam" id="PF05041"/>
    </source>
</evidence>
<dbReference type="InterPro" id="IPR001096">
    <property type="entry name" value="Peptidase_C13"/>
</dbReference>
<dbReference type="InterPro" id="IPR038566">
    <property type="entry name" value="Mediator_Med6_sf"/>
</dbReference>
<dbReference type="Gene3D" id="3.10.450.580">
    <property type="entry name" value="Mediator complex, subunit Med6"/>
    <property type="match status" value="1"/>
</dbReference>
<keyword evidence="17" id="KW-0539">Nucleus</keyword>
<dbReference type="Gene3D" id="3.40.50.1460">
    <property type="match status" value="1"/>
</dbReference>
<keyword evidence="14 22" id="KW-0472">Membrane</keyword>
<dbReference type="CDD" id="cd21115">
    <property type="entry name" value="legumain_C"/>
    <property type="match status" value="1"/>
</dbReference>
<dbReference type="InterPro" id="IPR039797">
    <property type="entry name" value="Pecanex"/>
</dbReference>
<feature type="transmembrane region" description="Helical" evidence="22">
    <location>
        <begin position="1506"/>
        <end position="1523"/>
    </location>
</feature>
<feature type="compositionally biased region" description="Low complexity" evidence="23">
    <location>
        <begin position="2277"/>
        <end position="2294"/>
    </location>
</feature>
<dbReference type="Gene3D" id="1.10.132.130">
    <property type="match status" value="1"/>
</dbReference>
<feature type="transmembrane region" description="Helical" evidence="22">
    <location>
        <begin position="1331"/>
        <end position="1356"/>
    </location>
</feature>
<dbReference type="GO" id="GO:0006357">
    <property type="term" value="P:regulation of transcription by RNA polymerase II"/>
    <property type="evidence" value="ECO:0007669"/>
    <property type="project" value="InterPro"/>
</dbReference>
<proteinExistence type="inferred from homology"/>
<dbReference type="InterPro" id="IPR048501">
    <property type="entry name" value="Legum_prodom"/>
</dbReference>
<keyword evidence="27" id="KW-1185">Reference proteome</keyword>
<feature type="region of interest" description="Disordered" evidence="23">
    <location>
        <begin position="2369"/>
        <end position="2388"/>
    </location>
</feature>
<sequence>MASVDFRENLLGISWVDSGWVPILNPGNVLDYFSERSNPFYDRTCNNEVVKMQRLTLEHLNQMVGVEYILLHAQEPILYIIRKQQRQSPTQVIPLADYYIIAGVVYQAPDLGTVINSRVLSAVHGIQSAFDEAMSYCRYHPSKGYWWHFKDQEERDKTKPKSKKKEEPSSLFQRHRVDTLLLDLRTKFPPTFYQPKPGEKPIPVEVKKDPEPPAETVKQEEREPATKTSAPPAPPSGWYYDPDQNTFVNALHLYIWLFLLCFPFTLYMALPPTMVIVGIYCGVIAGIFLLLKTMNYRLHHALDEGEVVERKAKESQSSSRGATAGPSESAPRRQDGSGPGDPGGGIEMANFIRQETPPVDCSSRNSYIGMDPNQQMIGQHLGNPGAVKIISTHGRATMSKDVGKTDDISLTLVESCSHDHDLLSDTKMYCLVPNDSFASLQPSTSLCPSEVSRDPADPCSAAAYHFSLSHSSCDTEGLHISQTFRKELRTRGLPRTSSSAGSAFPDPSLPDLSLYLAPRRGLDPVCELEAARPHRTGLCDTDRLYQQEPAVASTSGLDCSRHKEQRRVARSASREAGEGSSGLYQSDMGGKRLSGGKSLRGERSTDSLRSLSTRSSGSTESYCSGTDRDTNSTVSSFHSEQTSSTHVESLLSLSGDEHARDRPDTSAPAGARTSSLGNISSRGLSREANKNPHANELPEAQECIDSIPSQDEPGIRTSADGSTAGAEQENSKDKSQPKSSNVQRTSSLSAGRSGHRRTGKKRASSFDASCHREYMSVRGTAKPCSGVFTGAGEEYSSDHSELSCASSRRSHHLSTDSSSSNTSRSCHSPEGRYRALKAKHNVARGTTKGKAAAGSEVSAKRRTSRRTPSTGSAKTHARVLSLDSGTAACLNDPCRLTPAGPRPLTTSKSDLEAKEGEVLDAASLLGRASQLESVTRSRNSLPNQTLTEPQDAAALRAPGSEETVVFRRERSTFRRQAVRRRHNAGSNPTPPSSLIGSPLSLNTPLPPIPSLMGPLSSHLLPVSFSLQEALSFQAQPPCSSLSKSQPSRTSSQVTVLSASTSLLARNGSTQLEGSQDKASTVGATSLQDDFGKITPSLYEAGGCDMSLVNFEPATRRASNNVWDTDSHLSSSTSVRFYPHDLIRLNRLLTMDPELLEQQDGDLSPELKDAPLGQGDRSSAGKARQYYRLWLLPYLWVGLHFDRLTLLALFDRNREVLENILAVVLAVLVAFLGSVLLVNGFFTDIWVFQFCLVIASCQYSLLKSVQPDSSSPRHGHNRIIAYSRPVYFCLCCGLIWLLDYGSARTTSSRFTLYGVALTSSLILGSARDLVIVFTLCFPIIFFVGLLPQVNTFVMYLFEQLDIHVFGGNASTSLLSALYSILRSIVTVALLYGFCYGALKETWEPHHIPVLFSVFCGLLVAVSYHLSRQSSDPSVLISLIQSKILPNLKDKNPEDPLSEVHDPLPDKLRASVNERLQSDLIVCVVIAVLYFAIHVSTVFIALQPFLSYVLYGLLGAVGLLTHYLLPQVRKQLPWFCFSHPLLKTKEYYQFEVRDAAHVMWFEKFHVWLLFVEKNVLYPLVILNELSGSARELASPKRLDTEVGALMITVAGLKLLRSCYSSPTYQYITILFTVLFFTFDYKHLSETLLLDLFLMSIVFSKMWELFYKLHFVYTYIAPWQITWGSAFHAFAQPFAVPHSAMLFVQAVVSAIFSTPLNPFLGSAIFITSYVRPVKFWERDYNTKRVDHSNTRLAHQLDRNPGSDDNNLNSIFYEHLTRSLQHSLCGDLLLGRWGNFSTGDCFILASDYLNALVHLIEIGNGLVTFQLRGLEFRGTYCQQREVEAITEGVEEDEGCCCCEPGHMPHFLSFNTAFGQRWLAWEVLVTKYVLEGYSITDNSAASMLQVFDLRRILTTYYVKGIIYYVVESPKLEEWLANETMRDGLRGCTERNYVDLDPTFNPNIDEDYDHRLAGISRDSFCSVYLGWIQYCNSRRTKPLESERDSALVLLCFGLCVLGRRALGTAAHHMSSNLESFLFGLHALFKGDFRISSIRDEWIFADMELLRKVVVPGIRMSLKLHQDHFTSPDEYEEPAVLYEAISSHHLNLVIAHEGDPAWRSAVLSNAQSLLALRHVLDEGTNEYKIIMLNRRYLSFRVIKVNKECVRGLWAGQQQELVFLRNRNPERGSIQNAKQALRNMINSSCDQPIGYPIYVSPLTTSYCNSHPQLGHILGGPISIANIRNFVVSTWHRLRKGCGAGCNSGGNIEDSDVGGLSSGNGTAGDSQQSSVSHSGMSGPSLPLSYPPHPLGTSQSAHSVQSSFRHSPARASMASQSSSYRYSSSRHSSLRTSTTGLEPCRRSSTSQLSLRALPTTLHLRLGSSSDPSGPSASLSSHSIPPCKRTTLVGLLGNDSLCSAVTDPLSHHHFHHHHPQQHNPTVATVRRDDISYRVQIVDLSQVLEHIHLSKRKELQWPDETMRLRAGRTCWRDWSPIEGMEGHVIHRWVPCSRDPTNRSHIDKTILLVQVDDKLVPIIETGVIELGAEVCSFNSPYTGGSNMFTPVLFALLGFSLGTVSAFDAPEEDGGKHWVVIVAGSNGWYNYRHQSDACHAYQIVHKNGIPDENIIVMMYDDLAQNENNPTPGEIINRPNGTDVYKGVPKDYIGEDVTPKNFLAVLKGDSANAKGGSGKVLKSGPKDNVFIYFTDHGAPGILAFPNDDLAVDDLQEAIKYMHDNKMYKKMVFYIEACESGSMMTNLPEDINVYATTAANDHESSYACYYDEKRDTYLGDWYSVNWMEDSDAEDLSKETLQKQFKIVKSHTNTSHVQQFGNKTISHMKVVAFQGAPKAMSQPSPRPLPPISHPDLTPSPDVPLAILKRKMMASNDIKEARGLLMEIDVHLKIRQILAENMFQIVHAVTGDKLGAEKIVNSRTPLTQHHCYKTALYHYRDHCFNWHKSEYEYALRHLYALVNLCEGGYSALSILEAMDSVCLPRF</sequence>
<feature type="region of interest" description="Disordered" evidence="23">
    <location>
        <begin position="811"/>
        <end position="830"/>
    </location>
</feature>
<protein>
    <recommendedName>
        <fullName evidence="22">Pecanex-like protein</fullName>
    </recommendedName>
</protein>
<evidence type="ECO:0000256" key="10">
    <source>
        <dbReference type="ARBA" id="ARBA00022801"/>
    </source>
</evidence>
<dbReference type="Pfam" id="PF20985">
    <property type="entry name" value="Legum_prodom"/>
    <property type="match status" value="1"/>
</dbReference>
<feature type="domain" description="Pecanex C-terminal" evidence="24">
    <location>
        <begin position="1995"/>
        <end position="2220"/>
    </location>
</feature>
<keyword evidence="12 22" id="KW-1133">Transmembrane helix</keyword>
<evidence type="ECO:0000256" key="5">
    <source>
        <dbReference type="ARBA" id="ARBA00009941"/>
    </source>
</evidence>
<feature type="region of interest" description="Disordered" evidence="23">
    <location>
        <begin position="706"/>
        <end position="766"/>
    </location>
</feature>
<feature type="compositionally biased region" description="Low complexity" evidence="23">
    <location>
        <begin position="2319"/>
        <end position="2343"/>
    </location>
</feature>
<keyword evidence="7" id="KW-0645">Protease</keyword>
<feature type="compositionally biased region" description="Polar residues" evidence="23">
    <location>
        <begin position="2303"/>
        <end position="2315"/>
    </location>
</feature>
<keyword evidence="10" id="KW-0378">Hydrolase</keyword>
<dbReference type="InterPro" id="IPR007735">
    <property type="entry name" value="Pecanex_C"/>
</dbReference>
<dbReference type="FunFam" id="3.10.450.580:FF:000001">
    <property type="entry name" value="Mediator of RNA polymerase II transcription subunit 6"/>
    <property type="match status" value="1"/>
</dbReference>
<evidence type="ECO:0000256" key="4">
    <source>
        <dbReference type="ARBA" id="ARBA00007526"/>
    </source>
</evidence>
<feature type="compositionally biased region" description="Basic and acidic residues" evidence="23">
    <location>
        <begin position="205"/>
        <end position="225"/>
    </location>
</feature>
<comment type="function">
    <text evidence="19">Has a strict specificity for hydrolysis of asparaginyl bonds. Can also cleave aspartyl bonds slowly, especially under acidic conditions. Involved in the processing of proteins for MHC class II antigen presentation in the lysosomal/endosomal system. Also involved in MHC class I antigen presentation in cross-presenting dendritic cells by mediating cleavage and maturation of Perforin-2 (MPEG1), thereby promoting antigen translocation in the cytosol. Required for normal lysosomal protein degradation in renal proximal tubules. Required for normal degradation of internalized EGFR. Plays a role in the regulation of cell proliferation via its role in EGFR degradation.</text>
</comment>
<feature type="compositionally biased region" description="Polar residues" evidence="23">
    <location>
        <begin position="631"/>
        <end position="647"/>
    </location>
</feature>
<feature type="region of interest" description="Disordered" evidence="23">
    <location>
        <begin position="967"/>
        <end position="997"/>
    </location>
</feature>
<evidence type="ECO:0000256" key="9">
    <source>
        <dbReference type="ARBA" id="ARBA00022729"/>
    </source>
</evidence>
<dbReference type="FunFam" id="3.40.50.1460:FF:000006">
    <property type="entry name" value="Legumain"/>
    <property type="match status" value="1"/>
</dbReference>
<evidence type="ECO:0000256" key="18">
    <source>
        <dbReference type="ARBA" id="ARBA00025687"/>
    </source>
</evidence>
<dbReference type="Pfam" id="PF01650">
    <property type="entry name" value="Peptidase_C13"/>
    <property type="match status" value="1"/>
</dbReference>
<comment type="similarity">
    <text evidence="5">Belongs to the peptidase C13 family.</text>
</comment>
<evidence type="ECO:0000256" key="19">
    <source>
        <dbReference type="ARBA" id="ARBA00045698"/>
    </source>
</evidence>
<feature type="active site" description="Nucleophile" evidence="21">
    <location>
        <position position="2738"/>
    </location>
</feature>
<dbReference type="GO" id="GO:0004197">
    <property type="term" value="F:cysteine-type endopeptidase activity"/>
    <property type="evidence" value="ECO:0007669"/>
    <property type="project" value="UniProtKB-EC"/>
</dbReference>
<dbReference type="InterPro" id="IPR043577">
    <property type="entry name" value="AE"/>
</dbReference>
<keyword evidence="15" id="KW-0010">Activator</keyword>
<feature type="region of interest" description="Disordered" evidence="23">
    <location>
        <begin position="2262"/>
        <end position="2359"/>
    </location>
</feature>
<comment type="similarity">
    <text evidence="4">Belongs to the Mediator complex subunit 6 family.</text>
</comment>
<accession>A0AAV2JD05</accession>
<feature type="transmembrane region" description="Helical" evidence="22">
    <location>
        <begin position="1215"/>
        <end position="1237"/>
    </location>
</feature>
<evidence type="ECO:0000313" key="26">
    <source>
        <dbReference type="EMBL" id="CAL1575503.1"/>
    </source>
</evidence>
<feature type="compositionally biased region" description="Polar residues" evidence="23">
    <location>
        <begin position="737"/>
        <end position="750"/>
    </location>
</feature>
<feature type="compositionally biased region" description="Low complexity" evidence="23">
    <location>
        <begin position="815"/>
        <end position="826"/>
    </location>
</feature>
<dbReference type="GO" id="GO:0016592">
    <property type="term" value="C:mediator complex"/>
    <property type="evidence" value="ECO:0007669"/>
    <property type="project" value="InterPro"/>
</dbReference>
<feature type="region of interest" description="Disordered" evidence="23">
    <location>
        <begin position="839"/>
        <end position="878"/>
    </location>
</feature>
<keyword evidence="8 22" id="KW-0812">Transmembrane</keyword>
<feature type="compositionally biased region" description="Gly residues" evidence="23">
    <location>
        <begin position="337"/>
        <end position="346"/>
    </location>
</feature>
<dbReference type="GO" id="GO:0051603">
    <property type="term" value="P:proteolysis involved in protein catabolic process"/>
    <property type="evidence" value="ECO:0007669"/>
    <property type="project" value="InterPro"/>
</dbReference>
<feature type="region of interest" description="Disordered" evidence="23">
    <location>
        <begin position="189"/>
        <end position="236"/>
    </location>
</feature>
<organism evidence="26 27">
    <name type="scientific">Knipowitschia caucasica</name>
    <name type="common">Caucasian dwarf goby</name>
    <name type="synonym">Pomatoschistus caucasicus</name>
    <dbReference type="NCBI Taxonomy" id="637954"/>
    <lineage>
        <taxon>Eukaryota</taxon>
        <taxon>Metazoa</taxon>
        <taxon>Chordata</taxon>
        <taxon>Craniata</taxon>
        <taxon>Vertebrata</taxon>
        <taxon>Euteleostomi</taxon>
        <taxon>Actinopterygii</taxon>
        <taxon>Neopterygii</taxon>
        <taxon>Teleostei</taxon>
        <taxon>Neoteleostei</taxon>
        <taxon>Acanthomorphata</taxon>
        <taxon>Gobiaria</taxon>
        <taxon>Gobiiformes</taxon>
        <taxon>Gobioidei</taxon>
        <taxon>Gobiidae</taxon>
        <taxon>Gobiinae</taxon>
        <taxon>Knipowitschia</taxon>
    </lineage>
</organism>
<reference evidence="26 27" key="1">
    <citation type="submission" date="2024-04" db="EMBL/GenBank/DDBJ databases">
        <authorList>
            <person name="Waldvogel A.-M."/>
            <person name="Schoenle A."/>
        </authorList>
    </citation>
    <scope>NUCLEOTIDE SEQUENCE [LARGE SCALE GENOMIC DNA]</scope>
</reference>
<evidence type="ECO:0000256" key="21">
    <source>
        <dbReference type="PIRSR" id="PIRSR019663-1"/>
    </source>
</evidence>
<evidence type="ECO:0000256" key="8">
    <source>
        <dbReference type="ARBA" id="ARBA00022692"/>
    </source>
</evidence>
<feature type="compositionally biased region" description="Basic and acidic residues" evidence="23">
    <location>
        <begin position="655"/>
        <end position="664"/>
    </location>
</feature>